<name>A0A5C5U619_9GAMM</name>
<dbReference type="RefSeq" id="WP_146386421.1">
    <property type="nucleotide sequence ID" value="NZ_VOHK01000003.1"/>
</dbReference>
<evidence type="ECO:0000313" key="3">
    <source>
        <dbReference type="Proteomes" id="UP000319980"/>
    </source>
</evidence>
<evidence type="ECO:0008006" key="4">
    <source>
        <dbReference type="Google" id="ProtNLM"/>
    </source>
</evidence>
<accession>A0A5C5U619</accession>
<evidence type="ECO:0000256" key="1">
    <source>
        <dbReference type="SAM" id="Phobius"/>
    </source>
</evidence>
<feature type="transmembrane region" description="Helical" evidence="1">
    <location>
        <begin position="31"/>
        <end position="64"/>
    </location>
</feature>
<keyword evidence="1" id="KW-0812">Transmembrane</keyword>
<keyword evidence="3" id="KW-1185">Reference proteome</keyword>
<sequence>MSSVFFRTLHARFDASGLRGLFTPRKPRNALLRVVLGLVGIAILAVLLVVGLFVGAAMVSFGLLRGALRSRGKAANARQADALDAEYRVVPKPGQPILR</sequence>
<protein>
    <recommendedName>
        <fullName evidence="4">DUF3742 family protein</fullName>
    </recommendedName>
</protein>
<gene>
    <name evidence="2" type="ORF">FQY83_06780</name>
</gene>
<dbReference type="EMBL" id="VOHK01000003">
    <property type="protein sequence ID" value="TWT21062.1"/>
    <property type="molecule type" value="Genomic_DNA"/>
</dbReference>
<dbReference type="AlphaFoldDB" id="A0A5C5U619"/>
<organism evidence="2 3">
    <name type="scientific">Luteimonas marina</name>
    <dbReference type="NCBI Taxonomy" id="488485"/>
    <lineage>
        <taxon>Bacteria</taxon>
        <taxon>Pseudomonadati</taxon>
        <taxon>Pseudomonadota</taxon>
        <taxon>Gammaproteobacteria</taxon>
        <taxon>Lysobacterales</taxon>
        <taxon>Lysobacteraceae</taxon>
        <taxon>Luteimonas</taxon>
    </lineage>
</organism>
<evidence type="ECO:0000313" key="2">
    <source>
        <dbReference type="EMBL" id="TWT21062.1"/>
    </source>
</evidence>
<keyword evidence="1" id="KW-0472">Membrane</keyword>
<comment type="caution">
    <text evidence="2">The sequence shown here is derived from an EMBL/GenBank/DDBJ whole genome shotgun (WGS) entry which is preliminary data.</text>
</comment>
<keyword evidence="1" id="KW-1133">Transmembrane helix</keyword>
<reference evidence="2 3" key="1">
    <citation type="journal article" date="2008" name="Int. J. Syst. Evol. Microbiol.">
        <title>Luteimonas marina sp. nov., isolated from seawater.</title>
        <authorList>
            <person name="Baik K.S."/>
            <person name="Park S.C."/>
            <person name="Kim M.S."/>
            <person name="Kim E.M."/>
            <person name="Park C."/>
            <person name="Chun J."/>
            <person name="Seong C.N."/>
        </authorList>
    </citation>
    <scope>NUCLEOTIDE SEQUENCE [LARGE SCALE GENOMIC DNA]</scope>
    <source>
        <strain evidence="2 3">FR1330</strain>
    </source>
</reference>
<dbReference type="Proteomes" id="UP000319980">
    <property type="component" value="Unassembled WGS sequence"/>
</dbReference>
<proteinExistence type="predicted"/>